<comment type="caution">
    <text evidence="1">The sequence shown here is derived from an EMBL/GenBank/DDBJ whole genome shotgun (WGS) entry which is preliminary data.</text>
</comment>
<name>A0A4U3KPB9_9BACT</name>
<keyword evidence="2" id="KW-1185">Reference proteome</keyword>
<evidence type="ECO:0000313" key="2">
    <source>
        <dbReference type="Proteomes" id="UP000305848"/>
    </source>
</evidence>
<reference evidence="1 2" key="1">
    <citation type="submission" date="2019-05" db="EMBL/GenBank/DDBJ databases">
        <title>Panacibacter sp. strain 17mud1-8 Genome sequencing and assembly.</title>
        <authorList>
            <person name="Chhetri G."/>
        </authorList>
    </citation>
    <scope>NUCLEOTIDE SEQUENCE [LARGE SCALE GENOMIC DNA]</scope>
    <source>
        <strain evidence="1 2">17mud1-8</strain>
    </source>
</reference>
<sequence>MKVEKYNLKSETGLTRFEFISEGPRGAIRKLIEFQATTDPGLFNLAFGDKDPLTGSIDDLSVSDNGDTEKVLATVIAALYAFCDKYPDAYIYASGSTKARTRLYRMGITKYYDQMRADFYLYGQIGDDFPEFELGVDYDGFLAQRKFD</sequence>
<dbReference type="EMBL" id="SZQL01000053">
    <property type="protein sequence ID" value="TKK64018.1"/>
    <property type="molecule type" value="Genomic_DNA"/>
</dbReference>
<proteinExistence type="predicted"/>
<dbReference type="OrthoDB" id="1343312at2"/>
<dbReference type="Proteomes" id="UP000305848">
    <property type="component" value="Unassembled WGS sequence"/>
</dbReference>
<dbReference type="InterPro" id="IPR053865">
    <property type="entry name" value="DUF6934"/>
</dbReference>
<dbReference type="AlphaFoldDB" id="A0A4U3KPB9"/>
<protein>
    <submittedName>
        <fullName evidence="1">Uncharacterized protein</fullName>
    </submittedName>
</protein>
<organism evidence="1 2">
    <name type="scientific">Ilyomonas limi</name>
    <dbReference type="NCBI Taxonomy" id="2575867"/>
    <lineage>
        <taxon>Bacteria</taxon>
        <taxon>Pseudomonadati</taxon>
        <taxon>Bacteroidota</taxon>
        <taxon>Chitinophagia</taxon>
        <taxon>Chitinophagales</taxon>
        <taxon>Chitinophagaceae</taxon>
        <taxon>Ilyomonas</taxon>
    </lineage>
</organism>
<dbReference type="Pfam" id="PF22028">
    <property type="entry name" value="DUF6934"/>
    <property type="match status" value="1"/>
</dbReference>
<gene>
    <name evidence="1" type="ORF">FC093_23445</name>
</gene>
<accession>A0A4U3KPB9</accession>
<evidence type="ECO:0000313" key="1">
    <source>
        <dbReference type="EMBL" id="TKK64018.1"/>
    </source>
</evidence>